<dbReference type="GO" id="GO:0022857">
    <property type="term" value="F:transmembrane transporter activity"/>
    <property type="evidence" value="ECO:0007669"/>
    <property type="project" value="InterPro"/>
</dbReference>
<dbReference type="EMBL" id="CP042430">
    <property type="protein sequence ID" value="QEC48413.1"/>
    <property type="molecule type" value="Genomic_DNA"/>
</dbReference>
<dbReference type="KEGG" id="bsol:FSW04_13100"/>
<accession>A0A5B8U5Q2</accession>
<feature type="transmembrane region" description="Helical" evidence="5">
    <location>
        <begin position="413"/>
        <end position="433"/>
    </location>
</feature>
<feature type="transmembrane region" description="Helical" evidence="5">
    <location>
        <begin position="354"/>
        <end position="372"/>
    </location>
</feature>
<feature type="transmembrane region" description="Helical" evidence="5">
    <location>
        <begin position="445"/>
        <end position="462"/>
    </location>
</feature>
<dbReference type="InterPro" id="IPR011701">
    <property type="entry name" value="MFS"/>
</dbReference>
<proteinExistence type="predicted"/>
<gene>
    <name evidence="7" type="ORF">FSW04_13100</name>
</gene>
<dbReference type="AlphaFoldDB" id="A0A5B8U5Q2"/>
<feature type="transmembrane region" description="Helical" evidence="5">
    <location>
        <begin position="46"/>
        <end position="66"/>
    </location>
</feature>
<evidence type="ECO:0000256" key="4">
    <source>
        <dbReference type="ARBA" id="ARBA00023136"/>
    </source>
</evidence>
<feature type="transmembrane region" description="Helical" evidence="5">
    <location>
        <begin position="285"/>
        <end position="308"/>
    </location>
</feature>
<feature type="domain" description="Major facilitator superfamily (MFS) profile" evidence="6">
    <location>
        <begin position="45"/>
        <end position="466"/>
    </location>
</feature>
<organism evidence="7 8">
    <name type="scientific">Baekduia soli</name>
    <dbReference type="NCBI Taxonomy" id="496014"/>
    <lineage>
        <taxon>Bacteria</taxon>
        <taxon>Bacillati</taxon>
        <taxon>Actinomycetota</taxon>
        <taxon>Thermoleophilia</taxon>
        <taxon>Solirubrobacterales</taxon>
        <taxon>Baekduiaceae</taxon>
        <taxon>Baekduia</taxon>
    </lineage>
</organism>
<dbReference type="PANTHER" id="PTHR23527">
    <property type="entry name" value="BLL3282 PROTEIN"/>
    <property type="match status" value="1"/>
</dbReference>
<dbReference type="Gene3D" id="1.20.1250.20">
    <property type="entry name" value="MFS general substrate transporter like domains"/>
    <property type="match status" value="2"/>
</dbReference>
<feature type="transmembrane region" description="Helical" evidence="5">
    <location>
        <begin position="175"/>
        <end position="199"/>
    </location>
</feature>
<reference evidence="7 8" key="1">
    <citation type="journal article" date="2018" name="J. Microbiol.">
        <title>Baekduia soli gen. nov., sp. nov., a novel bacterium isolated from the soil of Baekdu Mountain and proposal of a novel family name, Baekduiaceae fam. nov.</title>
        <authorList>
            <person name="An D.S."/>
            <person name="Siddiqi M.Z."/>
            <person name="Kim K.H."/>
            <person name="Yu H.S."/>
            <person name="Im W.T."/>
        </authorList>
    </citation>
    <scope>NUCLEOTIDE SEQUENCE [LARGE SCALE GENOMIC DNA]</scope>
    <source>
        <strain evidence="7 8">BR7-21</strain>
    </source>
</reference>
<keyword evidence="3 5" id="KW-1133">Transmembrane helix</keyword>
<feature type="transmembrane region" description="Helical" evidence="5">
    <location>
        <begin position="115"/>
        <end position="136"/>
    </location>
</feature>
<evidence type="ECO:0000313" key="8">
    <source>
        <dbReference type="Proteomes" id="UP000321805"/>
    </source>
</evidence>
<evidence type="ECO:0000256" key="3">
    <source>
        <dbReference type="ARBA" id="ARBA00022989"/>
    </source>
</evidence>
<dbReference type="SUPFAM" id="SSF103473">
    <property type="entry name" value="MFS general substrate transporter"/>
    <property type="match status" value="1"/>
</dbReference>
<dbReference type="GO" id="GO:0005886">
    <property type="term" value="C:plasma membrane"/>
    <property type="evidence" value="ECO:0007669"/>
    <property type="project" value="UniProtKB-SubCell"/>
</dbReference>
<keyword evidence="4 5" id="KW-0472">Membrane</keyword>
<dbReference type="PROSITE" id="PS50850">
    <property type="entry name" value="MFS"/>
    <property type="match status" value="1"/>
</dbReference>
<evidence type="ECO:0000256" key="1">
    <source>
        <dbReference type="ARBA" id="ARBA00004651"/>
    </source>
</evidence>
<evidence type="ECO:0000256" key="2">
    <source>
        <dbReference type="ARBA" id="ARBA00022692"/>
    </source>
</evidence>
<evidence type="ECO:0000259" key="6">
    <source>
        <dbReference type="PROSITE" id="PS50850"/>
    </source>
</evidence>
<dbReference type="InterPro" id="IPR036259">
    <property type="entry name" value="MFS_trans_sf"/>
</dbReference>
<name>A0A5B8U5Q2_9ACTN</name>
<feature type="transmembrane region" description="Helical" evidence="5">
    <location>
        <begin position="320"/>
        <end position="342"/>
    </location>
</feature>
<dbReference type="OrthoDB" id="8628659at2"/>
<sequence>MQRNVLLRIGVMGPKLKCPKPDPWIWRTGSPSPLISCHRRAPRTSIMLSVIASPLVGLDAATVYVGHLWSGATLRRHDRPAMGPWQLLAIAFAAQGAISFVELGVPVLAPYIKDGFGLSAFAVGIVVTSLNVGRFIGSVPAGQVADRIGERLVLVASGLGLTVFAALAAGAGYGLLLLALALAGIFSGAATPAGSKLVLVAFPRERRGLPMGIRQAAIPLGALAASIALPLMADAWGWRLTLAIAAAIPLVGTAAAIAARTPTNVPTSAAARRGTLAEIARNRKITYAGIWALLFVGGQYALLTYLALYLEDDLGFSRTAAFTLLAVSNASGFVGRLAWGWLSDRFFDSRRRPGLIAVTVAGVLSAALLGAAPVHGAIVMASAGAALGGFCLIGWQGLWVTMVSELAPEGSSATAVGFALLFTNAGIVIWPPLLGLTADLTGSFRWSWVLLGTALLLSLWPLDAIRRVGPREAWVREDGTPGELSES</sequence>
<dbReference type="PANTHER" id="PTHR23527:SF1">
    <property type="entry name" value="BLL3282 PROTEIN"/>
    <property type="match status" value="1"/>
</dbReference>
<keyword evidence="8" id="KW-1185">Reference proteome</keyword>
<evidence type="ECO:0000256" key="5">
    <source>
        <dbReference type="SAM" id="Phobius"/>
    </source>
</evidence>
<evidence type="ECO:0000313" key="7">
    <source>
        <dbReference type="EMBL" id="QEC48413.1"/>
    </source>
</evidence>
<keyword evidence="2 5" id="KW-0812">Transmembrane</keyword>
<feature type="transmembrane region" description="Helical" evidence="5">
    <location>
        <begin position="148"/>
        <end position="169"/>
    </location>
</feature>
<dbReference type="InterPro" id="IPR020846">
    <property type="entry name" value="MFS_dom"/>
</dbReference>
<feature type="transmembrane region" description="Helical" evidence="5">
    <location>
        <begin position="238"/>
        <end position="259"/>
    </location>
</feature>
<comment type="subcellular location">
    <subcellularLocation>
        <location evidence="1">Cell membrane</location>
        <topology evidence="1">Multi-pass membrane protein</topology>
    </subcellularLocation>
</comment>
<dbReference type="InterPro" id="IPR052952">
    <property type="entry name" value="MFS-Transporter"/>
</dbReference>
<dbReference type="Pfam" id="PF07690">
    <property type="entry name" value="MFS_1"/>
    <property type="match status" value="1"/>
</dbReference>
<protein>
    <submittedName>
        <fullName evidence="7">MFS transporter</fullName>
    </submittedName>
</protein>
<dbReference type="Proteomes" id="UP000321805">
    <property type="component" value="Chromosome"/>
</dbReference>
<feature type="transmembrane region" description="Helical" evidence="5">
    <location>
        <begin position="87"/>
        <end position="109"/>
    </location>
</feature>
<feature type="transmembrane region" description="Helical" evidence="5">
    <location>
        <begin position="378"/>
        <end position="401"/>
    </location>
</feature>